<dbReference type="PROSITE" id="PS50158">
    <property type="entry name" value="ZF_CCHC"/>
    <property type="match status" value="1"/>
</dbReference>
<feature type="region of interest" description="Disordered" evidence="10">
    <location>
        <begin position="224"/>
        <end position="254"/>
    </location>
</feature>
<comment type="caution">
    <text evidence="12">The sequence shown here is derived from an EMBL/GenBank/DDBJ whole genome shotgun (WGS) entry which is preliminary data.</text>
</comment>
<evidence type="ECO:0000256" key="6">
    <source>
        <dbReference type="ARBA" id="ARBA00023242"/>
    </source>
</evidence>
<accession>A0A8J8WF23</accession>
<dbReference type="InterPro" id="IPR001878">
    <property type="entry name" value="Znf_CCHC"/>
</dbReference>
<dbReference type="OrthoDB" id="6342085at2759"/>
<evidence type="ECO:0000259" key="11">
    <source>
        <dbReference type="PROSITE" id="PS50158"/>
    </source>
</evidence>
<dbReference type="GO" id="GO:0071036">
    <property type="term" value="P:nuclear polyadenylation-dependent snoRNA catabolic process"/>
    <property type="evidence" value="ECO:0007669"/>
    <property type="project" value="TreeGrafter"/>
</dbReference>
<comment type="subcellular location">
    <subcellularLocation>
        <location evidence="1">Nucleus</location>
    </subcellularLocation>
</comment>
<feature type="region of interest" description="Disordered" evidence="10">
    <location>
        <begin position="327"/>
        <end position="383"/>
    </location>
</feature>
<evidence type="ECO:0000256" key="3">
    <source>
        <dbReference type="ARBA" id="ARBA00022737"/>
    </source>
</evidence>
<dbReference type="Gene3D" id="4.10.60.10">
    <property type="entry name" value="Zinc finger, CCHC-type"/>
    <property type="match status" value="1"/>
</dbReference>
<keyword evidence="4 9" id="KW-0863">Zinc-finger</keyword>
<name>A0A8J8WF23_CHIOP</name>
<feature type="region of interest" description="Disordered" evidence="10">
    <location>
        <begin position="1"/>
        <end position="21"/>
    </location>
</feature>
<keyword evidence="3" id="KW-0677">Repeat</keyword>
<protein>
    <recommendedName>
        <fullName evidence="7">Zinc finger CCHC domain-containing protein 7</fullName>
    </recommendedName>
    <alternativeName>
        <fullName evidence="8">TRAMP-like complex RNA-binding factor ZCCHC7</fullName>
    </alternativeName>
</protein>
<dbReference type="GO" id="GO:0003723">
    <property type="term" value="F:RNA binding"/>
    <property type="evidence" value="ECO:0007669"/>
    <property type="project" value="TreeGrafter"/>
</dbReference>
<keyword evidence="5" id="KW-0862">Zinc</keyword>
<dbReference type="Proteomes" id="UP000770661">
    <property type="component" value="Unassembled WGS sequence"/>
</dbReference>
<dbReference type="EMBL" id="JACEEZ010025581">
    <property type="protein sequence ID" value="KAG0699483.1"/>
    <property type="molecule type" value="Genomic_DNA"/>
</dbReference>
<keyword evidence="2" id="KW-0479">Metal-binding</keyword>
<dbReference type="GO" id="GO:0071037">
    <property type="term" value="P:nuclear polyadenylation-dependent snRNA catabolic process"/>
    <property type="evidence" value="ECO:0007669"/>
    <property type="project" value="TreeGrafter"/>
</dbReference>
<feature type="region of interest" description="Disordered" evidence="10">
    <location>
        <begin position="404"/>
        <end position="443"/>
    </location>
</feature>
<evidence type="ECO:0000313" key="13">
    <source>
        <dbReference type="Proteomes" id="UP000770661"/>
    </source>
</evidence>
<dbReference type="GO" id="GO:0071035">
    <property type="term" value="P:nuclear polyadenylation-dependent rRNA catabolic process"/>
    <property type="evidence" value="ECO:0007669"/>
    <property type="project" value="TreeGrafter"/>
</dbReference>
<keyword evidence="13" id="KW-1185">Reference proteome</keyword>
<dbReference type="GO" id="GO:0071039">
    <property type="term" value="P:nuclear polyadenylation-dependent CUT catabolic process"/>
    <property type="evidence" value="ECO:0007669"/>
    <property type="project" value="TreeGrafter"/>
</dbReference>
<dbReference type="PANTHER" id="PTHR46543">
    <property type="entry name" value="ZINC FINGER CCHC DOMAIN-CONTAINING PROTEIN 7"/>
    <property type="match status" value="1"/>
</dbReference>
<dbReference type="AlphaFoldDB" id="A0A8J8WF23"/>
<evidence type="ECO:0000256" key="2">
    <source>
        <dbReference type="ARBA" id="ARBA00022723"/>
    </source>
</evidence>
<proteinExistence type="predicted"/>
<gene>
    <name evidence="12" type="primary">Zcchc7</name>
    <name evidence="12" type="ORF">GWK47_025794</name>
</gene>
<dbReference type="GO" id="GO:0008270">
    <property type="term" value="F:zinc ion binding"/>
    <property type="evidence" value="ECO:0007669"/>
    <property type="project" value="UniProtKB-KW"/>
</dbReference>
<evidence type="ECO:0000256" key="5">
    <source>
        <dbReference type="ARBA" id="ARBA00022833"/>
    </source>
</evidence>
<dbReference type="PANTHER" id="PTHR46543:SF1">
    <property type="entry name" value="ZINC FINGER CCHC DOMAIN-CONTAINING PROTEIN 7"/>
    <property type="match status" value="1"/>
</dbReference>
<evidence type="ECO:0000256" key="10">
    <source>
        <dbReference type="SAM" id="MobiDB-lite"/>
    </source>
</evidence>
<evidence type="ECO:0000313" key="12">
    <source>
        <dbReference type="EMBL" id="KAG0699483.1"/>
    </source>
</evidence>
<dbReference type="GO" id="GO:0071038">
    <property type="term" value="P:TRAMP-dependent tRNA surveillance pathway"/>
    <property type="evidence" value="ECO:0007669"/>
    <property type="project" value="TreeGrafter"/>
</dbReference>
<sequence length="801" mass="89305">MNSHEDMSGLDQDSEFDSEEEDAEFLLYQQLYFEPNTDITEADVQRRLPTQGRHDGKSVFEPHDKHILQHSGCQLNTVQNSKHLPEMKNKASSHTLSTAASDIQEDQNPQIQDYIYIDTLESAELTLTDFNVEISMKNTHDPSTVQQSELHVSTGHEACAGAPAMRRKAVPARSVRERLSSTCSDGSIPGSVPLDALYCNLVTSEEEEEDINRMLLKDLETNNEKRKKEKAKANSNKRKRRKSSCSEGAPEDSRCSNLITAASKNAVSQGHVQQGAEDSHSDADIFILPPPEQRKHEILTLNSSSDSEGGEGNRAGTYEKIIRKNKYQKTEKSLSSPRKASNKDGKLKAVQQVSVRGRKQDRKKGCDLAAGSESDSNDVDMPEATKGTDLILNIDKSLSGWVRTITKDPNTPKKTKNVMKKPGKNSRPSVDFTKGRPDTTTAPSCQKWTQGMTNFYDSDVSDDLYVSEVHLQQSDVNFANKKDTRSKIALEFQHATFVPEQIIPVEEIAQKTAVLNVPLFQCGGEHHFVCPVADPWSSKCNLCGFPGHPKKLCPDLWRRFHLTTSGLVAQSPTECPTRPPGQRYCYSCGKRGHYGHDCPISFQNRSYSQVPQSVVSYCSPVTIADDGYFVVNLNEAQSTKLKDMTCAHEYAVGVLNQFNVLGALDGDPVEPSYQGEIPSNVKLQAAKDCIGEYLRSRHGFVSTENIAARLAGNKDQYRTLSRKSRTLPSWSLHVRSLAQDVEGHLNANELRPAYRALKKLQVSISDECYASSRWTPRVGHGWADVGYWCLVLQKHDSRLKR</sequence>
<dbReference type="GO" id="GO:0031499">
    <property type="term" value="C:TRAMP complex"/>
    <property type="evidence" value="ECO:0007669"/>
    <property type="project" value="TreeGrafter"/>
</dbReference>
<feature type="compositionally biased region" description="Basic residues" evidence="10">
    <location>
        <begin position="413"/>
        <end position="424"/>
    </location>
</feature>
<feature type="domain" description="CCHC-type" evidence="11">
    <location>
        <begin position="585"/>
        <end position="599"/>
    </location>
</feature>
<reference evidence="12" key="1">
    <citation type="submission" date="2020-07" db="EMBL/GenBank/DDBJ databases">
        <title>The High-quality genome of the commercially important snow crab, Chionoecetes opilio.</title>
        <authorList>
            <person name="Jeong J.-H."/>
            <person name="Ryu S."/>
        </authorList>
    </citation>
    <scope>NUCLEOTIDE SEQUENCE</scope>
    <source>
        <strain evidence="12">MADBK_172401_WGS</strain>
        <tissue evidence="12">Digestive gland</tissue>
    </source>
</reference>
<dbReference type="InterPro" id="IPR051644">
    <property type="entry name" value="TRAMP_AT-DNA-binding"/>
</dbReference>
<feature type="region of interest" description="Disordered" evidence="10">
    <location>
        <begin position="266"/>
        <end position="292"/>
    </location>
</feature>
<evidence type="ECO:0000256" key="8">
    <source>
        <dbReference type="ARBA" id="ARBA00043023"/>
    </source>
</evidence>
<evidence type="ECO:0000256" key="9">
    <source>
        <dbReference type="PROSITE-ProRule" id="PRU00047"/>
    </source>
</evidence>
<feature type="compositionally biased region" description="Acidic residues" evidence="10">
    <location>
        <begin position="12"/>
        <end position="21"/>
    </location>
</feature>
<dbReference type="SMART" id="SM00343">
    <property type="entry name" value="ZnF_C2HC"/>
    <property type="match status" value="2"/>
</dbReference>
<evidence type="ECO:0000256" key="7">
    <source>
        <dbReference type="ARBA" id="ARBA00041190"/>
    </source>
</evidence>
<evidence type="ECO:0000256" key="1">
    <source>
        <dbReference type="ARBA" id="ARBA00004123"/>
    </source>
</evidence>
<evidence type="ECO:0000256" key="4">
    <source>
        <dbReference type="ARBA" id="ARBA00022771"/>
    </source>
</evidence>
<dbReference type="GO" id="GO:0071031">
    <property type="term" value="P:nuclear mRNA surveillance of mRNA 3'-end processing"/>
    <property type="evidence" value="ECO:0007669"/>
    <property type="project" value="TreeGrafter"/>
</dbReference>
<keyword evidence="6" id="KW-0539">Nucleus</keyword>
<organism evidence="12 13">
    <name type="scientific">Chionoecetes opilio</name>
    <name type="common">Atlantic snow crab</name>
    <name type="synonym">Cancer opilio</name>
    <dbReference type="NCBI Taxonomy" id="41210"/>
    <lineage>
        <taxon>Eukaryota</taxon>
        <taxon>Metazoa</taxon>
        <taxon>Ecdysozoa</taxon>
        <taxon>Arthropoda</taxon>
        <taxon>Crustacea</taxon>
        <taxon>Multicrustacea</taxon>
        <taxon>Malacostraca</taxon>
        <taxon>Eumalacostraca</taxon>
        <taxon>Eucarida</taxon>
        <taxon>Decapoda</taxon>
        <taxon>Pleocyemata</taxon>
        <taxon>Brachyura</taxon>
        <taxon>Eubrachyura</taxon>
        <taxon>Majoidea</taxon>
        <taxon>Majidae</taxon>
        <taxon>Chionoecetes</taxon>
    </lineage>
</organism>
<feature type="compositionally biased region" description="Basic residues" evidence="10">
    <location>
        <begin position="227"/>
        <end position="243"/>
    </location>
</feature>